<dbReference type="PROSITE" id="PS50929">
    <property type="entry name" value="ABC_TM1F"/>
    <property type="match status" value="1"/>
</dbReference>
<dbReference type="InterPro" id="IPR003593">
    <property type="entry name" value="AAA+_ATPase"/>
</dbReference>
<keyword evidence="4" id="KW-0547">Nucleotide-binding</keyword>
<dbReference type="CDD" id="cd18582">
    <property type="entry name" value="ABC_6TM_ATM1_ABCB7"/>
    <property type="match status" value="1"/>
</dbReference>
<dbReference type="SUPFAM" id="SSF90123">
    <property type="entry name" value="ABC transporter transmembrane region"/>
    <property type="match status" value="1"/>
</dbReference>
<evidence type="ECO:0000256" key="7">
    <source>
        <dbReference type="ARBA" id="ARBA00023136"/>
    </source>
</evidence>
<evidence type="ECO:0000259" key="10">
    <source>
        <dbReference type="PROSITE" id="PS50929"/>
    </source>
</evidence>
<organism evidence="11 12">
    <name type="scientific">Candidatus Competibacter phosphatis</name>
    <dbReference type="NCBI Taxonomy" id="221280"/>
    <lineage>
        <taxon>Bacteria</taxon>
        <taxon>Pseudomonadati</taxon>
        <taxon>Pseudomonadota</taxon>
        <taxon>Gammaproteobacteria</taxon>
        <taxon>Candidatus Competibacteraceae</taxon>
        <taxon>Candidatus Competibacter</taxon>
    </lineage>
</organism>
<feature type="transmembrane region" description="Helical" evidence="8">
    <location>
        <begin position="178"/>
        <end position="200"/>
    </location>
</feature>
<dbReference type="GO" id="GO:0005524">
    <property type="term" value="F:ATP binding"/>
    <property type="evidence" value="ECO:0007669"/>
    <property type="project" value="UniProtKB-KW"/>
</dbReference>
<sequence>MRPDIRYTESPHRERHRDWANLRALLPYLWEYRGRVLAALGCLILAKVANIGVPLVLKQIVDSIDGNRQAMVVLPVTLLLAYGALKLGNALFSELRDVLFARVRYRAMRRLTLRTLEHLHNLSLRFHLERKTGAISRDLERGARSLSTLLNYLAFSILPVVVEFLLAAALLLSGYPPIFTLIVFGSVAAYVAFTLAISNWRMEHRHLMNRLESQAGNEALDSLINYETVKYFGNESWELRRCDSTLAGWENSAVLSQTSMSVLNFGQGAIIAIGVTLILFVAAGQVAAGRMTLGDLVLVNALLLQLFIPLNFLGIVYRQIKYALADMDDLVRLFERTPEIRDAPAAINLTVTRGELRFEQVDFSYQSDRQILFDVSFTVPPGHKLAVVGASGAGKSTLARLLFRFYDVTSGRILIDGQDIRDVTQYSVRAAIGIVPQDTVLFNDTLYYNLAYARPDASREEIAAAARMVQLHDFIAALPAGYDTVVGERGLKLSGGEKQRVAIARTILKRPRILIFDEATSALDSKSERAILQALRAVAADHTTLVIAHRLSTIVDADQILVLEHGRVREQGTHRDLLQQDGLYAQMWTLQQREQETQEEERLLGLV</sequence>
<dbReference type="Gene3D" id="3.40.50.300">
    <property type="entry name" value="P-loop containing nucleotide triphosphate hydrolases"/>
    <property type="match status" value="1"/>
</dbReference>
<dbReference type="Proteomes" id="UP000760480">
    <property type="component" value="Unassembled WGS sequence"/>
</dbReference>
<dbReference type="Pfam" id="PF00664">
    <property type="entry name" value="ABC_membrane"/>
    <property type="match status" value="1"/>
</dbReference>
<feature type="transmembrane region" description="Helical" evidence="8">
    <location>
        <begin position="36"/>
        <end position="57"/>
    </location>
</feature>
<evidence type="ECO:0000313" key="11">
    <source>
        <dbReference type="EMBL" id="NMQ19826.1"/>
    </source>
</evidence>
<keyword evidence="12" id="KW-1185">Reference proteome</keyword>
<accession>A0ABX1TKA8</accession>
<dbReference type="EMBL" id="SPMZ01000032">
    <property type="protein sequence ID" value="NMQ19826.1"/>
    <property type="molecule type" value="Genomic_DNA"/>
</dbReference>
<dbReference type="PANTHER" id="PTHR24221:SF402">
    <property type="entry name" value="IRON-SULFUR CLUSTERS TRANSPORTER ABCB7, MITOCHONDRIAL"/>
    <property type="match status" value="1"/>
</dbReference>
<dbReference type="InterPro" id="IPR036640">
    <property type="entry name" value="ABC1_TM_sf"/>
</dbReference>
<evidence type="ECO:0000256" key="4">
    <source>
        <dbReference type="ARBA" id="ARBA00022741"/>
    </source>
</evidence>
<evidence type="ECO:0000256" key="5">
    <source>
        <dbReference type="ARBA" id="ARBA00022840"/>
    </source>
</evidence>
<feature type="transmembrane region" description="Helical" evidence="8">
    <location>
        <begin position="149"/>
        <end position="172"/>
    </location>
</feature>
<dbReference type="Gene3D" id="1.20.1560.10">
    <property type="entry name" value="ABC transporter type 1, transmembrane domain"/>
    <property type="match status" value="1"/>
</dbReference>
<feature type="domain" description="ABC transmembrane type-1" evidence="10">
    <location>
        <begin position="37"/>
        <end position="320"/>
    </location>
</feature>
<name>A0ABX1TKA8_9GAMM</name>
<evidence type="ECO:0000256" key="2">
    <source>
        <dbReference type="ARBA" id="ARBA00022448"/>
    </source>
</evidence>
<dbReference type="SUPFAM" id="SSF52540">
    <property type="entry name" value="P-loop containing nucleoside triphosphate hydrolases"/>
    <property type="match status" value="1"/>
</dbReference>
<keyword evidence="7 8" id="KW-0472">Membrane</keyword>
<feature type="domain" description="ABC transporter" evidence="9">
    <location>
        <begin position="356"/>
        <end position="590"/>
    </location>
</feature>
<comment type="caution">
    <text evidence="11">The sequence shown here is derived from an EMBL/GenBank/DDBJ whole genome shotgun (WGS) entry which is preliminary data.</text>
</comment>
<evidence type="ECO:0000256" key="8">
    <source>
        <dbReference type="SAM" id="Phobius"/>
    </source>
</evidence>
<evidence type="ECO:0000259" key="9">
    <source>
        <dbReference type="PROSITE" id="PS50893"/>
    </source>
</evidence>
<dbReference type="InterPro" id="IPR003439">
    <property type="entry name" value="ABC_transporter-like_ATP-bd"/>
</dbReference>
<dbReference type="InterPro" id="IPR027417">
    <property type="entry name" value="P-loop_NTPase"/>
</dbReference>
<comment type="subcellular location">
    <subcellularLocation>
        <location evidence="1">Cell membrane</location>
        <topology evidence="1">Multi-pass membrane protein</topology>
    </subcellularLocation>
</comment>
<dbReference type="InterPro" id="IPR011527">
    <property type="entry name" value="ABC1_TM_dom"/>
</dbReference>
<evidence type="ECO:0000256" key="3">
    <source>
        <dbReference type="ARBA" id="ARBA00022692"/>
    </source>
</evidence>
<keyword evidence="3 8" id="KW-0812">Transmembrane</keyword>
<dbReference type="PANTHER" id="PTHR24221">
    <property type="entry name" value="ATP-BINDING CASSETTE SUB-FAMILY B"/>
    <property type="match status" value="1"/>
</dbReference>
<dbReference type="InterPro" id="IPR017871">
    <property type="entry name" value="ABC_transporter-like_CS"/>
</dbReference>
<feature type="transmembrane region" description="Helical" evidence="8">
    <location>
        <begin position="296"/>
        <end position="317"/>
    </location>
</feature>
<feature type="transmembrane region" description="Helical" evidence="8">
    <location>
        <begin position="69"/>
        <end position="92"/>
    </location>
</feature>
<evidence type="ECO:0000313" key="12">
    <source>
        <dbReference type="Proteomes" id="UP000760480"/>
    </source>
</evidence>
<dbReference type="SMART" id="SM00382">
    <property type="entry name" value="AAA"/>
    <property type="match status" value="1"/>
</dbReference>
<gene>
    <name evidence="11" type="ORF">E4P82_11825</name>
</gene>
<dbReference type="InterPro" id="IPR039421">
    <property type="entry name" value="Type_1_exporter"/>
</dbReference>
<keyword evidence="6 8" id="KW-1133">Transmembrane helix</keyword>
<keyword evidence="5 11" id="KW-0067">ATP-binding</keyword>
<dbReference type="Pfam" id="PF00005">
    <property type="entry name" value="ABC_tran"/>
    <property type="match status" value="1"/>
</dbReference>
<reference evidence="11 12" key="1">
    <citation type="submission" date="2019-03" db="EMBL/GenBank/DDBJ databases">
        <title>Metabolic reconstructions from genomes of highly enriched 'Candidatus Accumulibacter' and 'Candidatus Competibacter' bioreactor populations.</title>
        <authorList>
            <person name="Annavajhala M.K."/>
            <person name="Welles L."/>
            <person name="Abbas B."/>
            <person name="Sorokin D."/>
            <person name="Park H."/>
            <person name="Van Loosdrecht M."/>
            <person name="Chandran K."/>
        </authorList>
    </citation>
    <scope>NUCLEOTIDE SEQUENCE [LARGE SCALE GENOMIC DNA]</scope>
    <source>
        <strain evidence="11 12">SBR_G</strain>
    </source>
</reference>
<protein>
    <submittedName>
        <fullName evidence="11">ABC transporter ATP-binding protein/permease</fullName>
    </submittedName>
</protein>
<feature type="transmembrane region" description="Helical" evidence="8">
    <location>
        <begin position="262"/>
        <end position="284"/>
    </location>
</feature>
<evidence type="ECO:0000256" key="1">
    <source>
        <dbReference type="ARBA" id="ARBA00004651"/>
    </source>
</evidence>
<dbReference type="PROSITE" id="PS50893">
    <property type="entry name" value="ABC_TRANSPORTER_2"/>
    <property type="match status" value="1"/>
</dbReference>
<dbReference type="PROSITE" id="PS00211">
    <property type="entry name" value="ABC_TRANSPORTER_1"/>
    <property type="match status" value="1"/>
</dbReference>
<keyword evidence="2" id="KW-0813">Transport</keyword>
<evidence type="ECO:0000256" key="6">
    <source>
        <dbReference type="ARBA" id="ARBA00022989"/>
    </source>
</evidence>
<dbReference type="RefSeq" id="WP_169249091.1">
    <property type="nucleotide sequence ID" value="NZ_SPMZ01000032.1"/>
</dbReference>
<proteinExistence type="predicted"/>